<keyword evidence="4" id="KW-1185">Reference proteome</keyword>
<sequence length="161" mass="18059">MMHFVDHVKPTPDDSVALMLDGHNSYTRTIDANGTGRKRGVFIVCLPPDSTHRLHSLASFIDTLKMSLSQWEKLISVKQLLRTLYMVSEMFLGPSEISPPPLLKTWPASATTLTQPGKTSLITSSPYKRQLDESLSRTSTTKKLSSEWHYQKGKAHPNAQH</sequence>
<feature type="region of interest" description="Disordered" evidence="1">
    <location>
        <begin position="132"/>
        <end position="161"/>
    </location>
</feature>
<feature type="domain" description="DDE-1" evidence="2">
    <location>
        <begin position="3"/>
        <end position="66"/>
    </location>
</feature>
<dbReference type="InterPro" id="IPR004875">
    <property type="entry name" value="DDE_SF_endonuclease_dom"/>
</dbReference>
<organism evidence="3 4">
    <name type="scientific">Dryococelus australis</name>
    <dbReference type="NCBI Taxonomy" id="614101"/>
    <lineage>
        <taxon>Eukaryota</taxon>
        <taxon>Metazoa</taxon>
        <taxon>Ecdysozoa</taxon>
        <taxon>Arthropoda</taxon>
        <taxon>Hexapoda</taxon>
        <taxon>Insecta</taxon>
        <taxon>Pterygota</taxon>
        <taxon>Neoptera</taxon>
        <taxon>Polyneoptera</taxon>
        <taxon>Phasmatodea</taxon>
        <taxon>Verophasmatodea</taxon>
        <taxon>Anareolatae</taxon>
        <taxon>Phasmatidae</taxon>
        <taxon>Eurycanthinae</taxon>
        <taxon>Dryococelus</taxon>
    </lineage>
</organism>
<protein>
    <recommendedName>
        <fullName evidence="2">DDE-1 domain-containing protein</fullName>
    </recommendedName>
</protein>
<evidence type="ECO:0000313" key="4">
    <source>
        <dbReference type="Proteomes" id="UP001159363"/>
    </source>
</evidence>
<name>A0ABQ9HYA7_9NEOP</name>
<dbReference type="EMBL" id="JARBHB010000003">
    <property type="protein sequence ID" value="KAJ8889362.1"/>
    <property type="molecule type" value="Genomic_DNA"/>
</dbReference>
<dbReference type="Proteomes" id="UP001159363">
    <property type="component" value="Chromosome 3"/>
</dbReference>
<proteinExistence type="predicted"/>
<dbReference type="Pfam" id="PF03184">
    <property type="entry name" value="DDE_1"/>
    <property type="match status" value="1"/>
</dbReference>
<accession>A0ABQ9HYA7</accession>
<reference evidence="3 4" key="1">
    <citation type="submission" date="2023-02" db="EMBL/GenBank/DDBJ databases">
        <title>LHISI_Scaffold_Assembly.</title>
        <authorList>
            <person name="Stuart O.P."/>
            <person name="Cleave R."/>
            <person name="Magrath M.J.L."/>
            <person name="Mikheyev A.S."/>
        </authorList>
    </citation>
    <scope>NUCLEOTIDE SEQUENCE [LARGE SCALE GENOMIC DNA]</scope>
    <source>
        <strain evidence="3">Daus_M_001</strain>
        <tissue evidence="3">Leg muscle</tissue>
    </source>
</reference>
<evidence type="ECO:0000313" key="3">
    <source>
        <dbReference type="EMBL" id="KAJ8889362.1"/>
    </source>
</evidence>
<evidence type="ECO:0000256" key="1">
    <source>
        <dbReference type="SAM" id="MobiDB-lite"/>
    </source>
</evidence>
<gene>
    <name evidence="3" type="ORF">PR048_008861</name>
</gene>
<comment type="caution">
    <text evidence="3">The sequence shown here is derived from an EMBL/GenBank/DDBJ whole genome shotgun (WGS) entry which is preliminary data.</text>
</comment>
<evidence type="ECO:0000259" key="2">
    <source>
        <dbReference type="Pfam" id="PF03184"/>
    </source>
</evidence>